<protein>
    <submittedName>
        <fullName evidence="1">Uncharacterized protein</fullName>
    </submittedName>
</protein>
<name>A0AA41XKA8_9MICO</name>
<keyword evidence="2" id="KW-1185">Reference proteome</keyword>
<dbReference type="Proteomes" id="UP001165587">
    <property type="component" value="Unassembled WGS sequence"/>
</dbReference>
<accession>A0AA41XKA8</accession>
<dbReference type="EMBL" id="JANLCK010000009">
    <property type="protein sequence ID" value="MCS5727241.1"/>
    <property type="molecule type" value="Genomic_DNA"/>
</dbReference>
<reference evidence="1" key="1">
    <citation type="submission" date="2022-08" db="EMBL/GenBank/DDBJ databases">
        <authorList>
            <person name="Deng Y."/>
            <person name="Han X.-F."/>
            <person name="Zhang Y.-Q."/>
        </authorList>
    </citation>
    <scope>NUCLEOTIDE SEQUENCE</scope>
    <source>
        <strain evidence="1">CPCC 203407</strain>
    </source>
</reference>
<proteinExistence type="predicted"/>
<comment type="caution">
    <text evidence="1">The sequence shown here is derived from an EMBL/GenBank/DDBJ whole genome shotgun (WGS) entry which is preliminary data.</text>
</comment>
<sequence>MDCSAHTFEVLYRDDECLESTYLVRDARGRPCAIVDAEAQFAGDYFDDPEAHDDGWFSFSIRWSRSGTVAPGGLRSCDLEATIAAVAAWEQAASSADSPVAALVDDHRTARERAGLAAGELSRSTRVPLQESADRRAHDAFRELAGLEGELRSALEAFSVARGLQNSRPASGPSTFMRVADEAEQHICRASVVQAAVDELTLCGVVVGLPQGLLARVASKLGVPPAMLRPLWPSAERLEADVLIALAKQGLAAKADDDVLISAWNHVGRQTSRLADPEERWIVLDELIALLTVEAFTAWTGSTPWRNYVACTTAASSSEALAETLRAEMAEAEEAFATRMGEFYRNMLPLIGFRLCPALRDDHRAFGVLLLAAMEGLGVVRHSLATIVGASYGEQSDPAPIASLAVDALVAALLEPDPDYDCRAAVSRLTEGLVLVI</sequence>
<gene>
    <name evidence="1" type="ORF">N1028_15185</name>
</gene>
<organism evidence="1 2">
    <name type="scientific">Herbiconiux oxytropis</name>
    <dbReference type="NCBI Taxonomy" id="2970915"/>
    <lineage>
        <taxon>Bacteria</taxon>
        <taxon>Bacillati</taxon>
        <taxon>Actinomycetota</taxon>
        <taxon>Actinomycetes</taxon>
        <taxon>Micrococcales</taxon>
        <taxon>Microbacteriaceae</taxon>
        <taxon>Herbiconiux</taxon>
    </lineage>
</organism>
<evidence type="ECO:0000313" key="2">
    <source>
        <dbReference type="Proteomes" id="UP001165587"/>
    </source>
</evidence>
<evidence type="ECO:0000313" key="1">
    <source>
        <dbReference type="EMBL" id="MCS5727241.1"/>
    </source>
</evidence>
<dbReference type="RefSeq" id="WP_259530221.1">
    <property type="nucleotide sequence ID" value="NZ_JANLCK010000009.1"/>
</dbReference>
<dbReference type="AlphaFoldDB" id="A0AA41XKA8"/>